<dbReference type="SUPFAM" id="SSF55718">
    <property type="entry name" value="SCP-like"/>
    <property type="match status" value="2"/>
</dbReference>
<sequence>MSSAEEIFKTMDAAVREAGDDLINKVKGTIIYDITDVGRWLIQCKTAPGGVSKVTADVKADLTLSISEPDFLLLAAQKLTPQQAMLQGKLKVKGNVSLAPKIAFIREAVKKKVEGGASAPAPPVAAPTSTLASASIFASIAEAIKSKGPELVNKVKGTIQFNITPGGAWHVNLKSGAGSIEATTKAADLTITVSDSDFMLIADGKLNPQMAFMKGKLKLKGNMALAMKLSVVIEAAKAPRSKL</sequence>
<dbReference type="PANTHER" id="PTHR10094:SF25">
    <property type="entry name" value="SCP2 STEROL-BINDING DOMAIN-CONTAINING PROTEIN 1"/>
    <property type="match status" value="1"/>
</dbReference>
<name>A0A6G0X431_9STRA</name>
<feature type="domain" description="SCP2" evidence="1">
    <location>
        <begin position="145"/>
        <end position="233"/>
    </location>
</feature>
<dbReference type="VEuPathDB" id="FungiDB:AeMF1_019009"/>
<organism evidence="2 3">
    <name type="scientific">Aphanomyces euteiches</name>
    <dbReference type="NCBI Taxonomy" id="100861"/>
    <lineage>
        <taxon>Eukaryota</taxon>
        <taxon>Sar</taxon>
        <taxon>Stramenopiles</taxon>
        <taxon>Oomycota</taxon>
        <taxon>Saprolegniomycetes</taxon>
        <taxon>Saprolegniales</taxon>
        <taxon>Verrucalvaceae</taxon>
        <taxon>Aphanomyces</taxon>
    </lineage>
</organism>
<dbReference type="PANTHER" id="PTHR10094">
    <property type="entry name" value="STEROL CARRIER PROTEIN 2 SCP-2 FAMILY PROTEIN"/>
    <property type="match status" value="1"/>
</dbReference>
<proteinExistence type="predicted"/>
<accession>A0A6G0X431</accession>
<dbReference type="EMBL" id="VJMJ01000107">
    <property type="protein sequence ID" value="KAF0734708.1"/>
    <property type="molecule type" value="Genomic_DNA"/>
</dbReference>
<dbReference type="InterPro" id="IPR003033">
    <property type="entry name" value="SCP2_sterol-bd_dom"/>
</dbReference>
<dbReference type="Pfam" id="PF02036">
    <property type="entry name" value="SCP2"/>
    <property type="match status" value="2"/>
</dbReference>
<dbReference type="Gene3D" id="3.30.1050.10">
    <property type="entry name" value="SCP2 sterol-binding domain"/>
    <property type="match status" value="2"/>
</dbReference>
<comment type="caution">
    <text evidence="2">The sequence shown here is derived from an EMBL/GenBank/DDBJ whole genome shotgun (WGS) entry which is preliminary data.</text>
</comment>
<feature type="domain" description="SCP2" evidence="1">
    <location>
        <begin position="16"/>
        <end position="103"/>
    </location>
</feature>
<evidence type="ECO:0000313" key="3">
    <source>
        <dbReference type="Proteomes" id="UP000481153"/>
    </source>
</evidence>
<protein>
    <recommendedName>
        <fullName evidence="1">SCP2 domain-containing protein</fullName>
    </recommendedName>
</protein>
<keyword evidence="3" id="KW-1185">Reference proteome</keyword>
<evidence type="ECO:0000313" key="2">
    <source>
        <dbReference type="EMBL" id="KAF0734708.1"/>
    </source>
</evidence>
<dbReference type="AlphaFoldDB" id="A0A6G0X431"/>
<dbReference type="GO" id="GO:0005829">
    <property type="term" value="C:cytosol"/>
    <property type="evidence" value="ECO:0007669"/>
    <property type="project" value="TreeGrafter"/>
</dbReference>
<evidence type="ECO:0000259" key="1">
    <source>
        <dbReference type="Pfam" id="PF02036"/>
    </source>
</evidence>
<dbReference type="Proteomes" id="UP000481153">
    <property type="component" value="Unassembled WGS sequence"/>
</dbReference>
<dbReference type="InterPro" id="IPR036527">
    <property type="entry name" value="SCP2_sterol-bd_dom_sf"/>
</dbReference>
<reference evidence="2 3" key="1">
    <citation type="submission" date="2019-07" db="EMBL/GenBank/DDBJ databases">
        <title>Genomics analysis of Aphanomyces spp. identifies a new class of oomycete effector associated with host adaptation.</title>
        <authorList>
            <person name="Gaulin E."/>
        </authorList>
    </citation>
    <scope>NUCLEOTIDE SEQUENCE [LARGE SCALE GENOMIC DNA]</scope>
    <source>
        <strain evidence="2 3">ATCC 201684</strain>
    </source>
</reference>
<gene>
    <name evidence="2" type="ORF">Ae201684_008666</name>
</gene>